<dbReference type="STRING" id="313628.LNTAR_07854"/>
<evidence type="ECO:0000313" key="1">
    <source>
        <dbReference type="EMBL" id="EDM25940.1"/>
    </source>
</evidence>
<dbReference type="InterPro" id="IPR011447">
    <property type="entry name" value="DUF1552"/>
</dbReference>
<sequence length="511" mass="58046">MSYQLSRRSLLKGAGVAMPLPYLNLMAKSQGSAAQKKRFVALFKPNGVHPPTWAINDGKENDYEMSALMRPLQHHKKDILIMDNIGNKHQASHHGWNFLCGNNRPKGASVDQVIADKIGQDTSVRSLELTTEGIFTNQPDCSYISYDSKGRFIPRESDPQLVFDKLFRSPMSSASKRKEMSSILDGVRDNTAHLKRRVGKEDAQTLDEYYTIVRETEKKLALAAKGKQSSIDTSKFKRPGASSNLDQQVTAMLDIMALALWTDTTRVSTYMLGNDNSRLVFDFLGVDEQHHWLSHFFRNFSIGNITKLNKINYWHMQKYAYFMDKLKSFKDGNDTLLDNTLVFYGSSMGHSDTHAGSRIPAVFGGGKNIVKTGRYVNHAQAQDPRGLHMALLKQYGIEADNFQGYKHTMSGLTDSQYEHYKTKQYVKFIKEENGLIKLQGNLRQSPNIDTPRLHLMKVDNAKSVKIEVAFKNFNSVNLAYYCTRDVYIEAKGKNENGHWMITEITKIEELK</sequence>
<dbReference type="EMBL" id="ABCK01000022">
    <property type="protein sequence ID" value="EDM25940.1"/>
    <property type="molecule type" value="Genomic_DNA"/>
</dbReference>
<dbReference type="InterPro" id="IPR006311">
    <property type="entry name" value="TAT_signal"/>
</dbReference>
<proteinExistence type="predicted"/>
<name>A6DR52_9BACT</name>
<keyword evidence="2" id="KW-1185">Reference proteome</keyword>
<comment type="caution">
    <text evidence="1">The sequence shown here is derived from an EMBL/GenBank/DDBJ whole genome shotgun (WGS) entry which is preliminary data.</text>
</comment>
<organism evidence="1 2">
    <name type="scientific">Lentisphaera araneosa HTCC2155</name>
    <dbReference type="NCBI Taxonomy" id="313628"/>
    <lineage>
        <taxon>Bacteria</taxon>
        <taxon>Pseudomonadati</taxon>
        <taxon>Lentisphaerota</taxon>
        <taxon>Lentisphaeria</taxon>
        <taxon>Lentisphaerales</taxon>
        <taxon>Lentisphaeraceae</taxon>
        <taxon>Lentisphaera</taxon>
    </lineage>
</organism>
<evidence type="ECO:0008006" key="3">
    <source>
        <dbReference type="Google" id="ProtNLM"/>
    </source>
</evidence>
<dbReference type="AlphaFoldDB" id="A6DR52"/>
<dbReference type="RefSeq" id="WP_007280324.1">
    <property type="nucleotide sequence ID" value="NZ_ABCK01000022.1"/>
</dbReference>
<protein>
    <recommendedName>
        <fullName evidence="3">DUF1552 domain-containing protein</fullName>
    </recommendedName>
</protein>
<gene>
    <name evidence="1" type="ORF">LNTAR_07854</name>
</gene>
<accession>A6DR52</accession>
<evidence type="ECO:0000313" key="2">
    <source>
        <dbReference type="Proteomes" id="UP000004947"/>
    </source>
</evidence>
<reference evidence="1 2" key="1">
    <citation type="journal article" date="2010" name="J. Bacteriol.">
        <title>Genome sequence of Lentisphaera araneosa HTCC2155T, the type species of the order Lentisphaerales in the phylum Lentisphaerae.</title>
        <authorList>
            <person name="Thrash J.C."/>
            <person name="Cho J.C."/>
            <person name="Vergin K.L."/>
            <person name="Morris R.M."/>
            <person name="Giovannoni S.J."/>
        </authorList>
    </citation>
    <scope>NUCLEOTIDE SEQUENCE [LARGE SCALE GENOMIC DNA]</scope>
    <source>
        <strain evidence="1 2">HTCC2155</strain>
    </source>
</reference>
<dbReference type="eggNOG" id="COG2960">
    <property type="taxonomic scope" value="Bacteria"/>
</dbReference>
<dbReference type="Pfam" id="PF07586">
    <property type="entry name" value="HXXSHH"/>
    <property type="match status" value="1"/>
</dbReference>
<dbReference type="Proteomes" id="UP000004947">
    <property type="component" value="Unassembled WGS sequence"/>
</dbReference>
<dbReference type="PROSITE" id="PS51318">
    <property type="entry name" value="TAT"/>
    <property type="match status" value="1"/>
</dbReference>
<dbReference type="OrthoDB" id="9146593at2"/>